<organism evidence="2 3">
    <name type="scientific">Lithospermum erythrorhizon</name>
    <name type="common">Purple gromwell</name>
    <name type="synonym">Lithospermum officinale var. erythrorhizon</name>
    <dbReference type="NCBI Taxonomy" id="34254"/>
    <lineage>
        <taxon>Eukaryota</taxon>
        <taxon>Viridiplantae</taxon>
        <taxon>Streptophyta</taxon>
        <taxon>Embryophyta</taxon>
        <taxon>Tracheophyta</taxon>
        <taxon>Spermatophyta</taxon>
        <taxon>Magnoliopsida</taxon>
        <taxon>eudicotyledons</taxon>
        <taxon>Gunneridae</taxon>
        <taxon>Pentapetalae</taxon>
        <taxon>asterids</taxon>
        <taxon>lamiids</taxon>
        <taxon>Boraginales</taxon>
        <taxon>Boraginaceae</taxon>
        <taxon>Boraginoideae</taxon>
        <taxon>Lithospermeae</taxon>
        <taxon>Lithospermum</taxon>
    </lineage>
</organism>
<dbReference type="EMBL" id="BAABME010008961">
    <property type="protein sequence ID" value="GAA0174200.1"/>
    <property type="molecule type" value="Genomic_DNA"/>
</dbReference>
<sequence>MASYSTSLLGKGNENRKSYSRITHRVHVINTPAPAPLSFRAPSTCRVHSKFGELMSASGCFGILGGGLTVQSMTKYPKAWERKLYQFCSILQPKSSIAQTKRDWSAPASRVGQSSPV</sequence>
<keyword evidence="3" id="KW-1185">Reference proteome</keyword>
<evidence type="ECO:0000313" key="3">
    <source>
        <dbReference type="Proteomes" id="UP001454036"/>
    </source>
</evidence>
<accession>A0AAV3RGC8</accession>
<dbReference type="AlphaFoldDB" id="A0AAV3RGC8"/>
<gene>
    <name evidence="2" type="ORF">LIER_27642</name>
</gene>
<name>A0AAV3RGC8_LITER</name>
<proteinExistence type="predicted"/>
<feature type="region of interest" description="Disordered" evidence="1">
    <location>
        <begin position="96"/>
        <end position="117"/>
    </location>
</feature>
<comment type="caution">
    <text evidence="2">The sequence shown here is derived from an EMBL/GenBank/DDBJ whole genome shotgun (WGS) entry which is preliminary data.</text>
</comment>
<protein>
    <submittedName>
        <fullName evidence="2">Uncharacterized protein</fullName>
    </submittedName>
</protein>
<evidence type="ECO:0000313" key="2">
    <source>
        <dbReference type="EMBL" id="GAA0174200.1"/>
    </source>
</evidence>
<reference evidence="2 3" key="1">
    <citation type="submission" date="2024-01" db="EMBL/GenBank/DDBJ databases">
        <title>The complete chloroplast genome sequence of Lithospermum erythrorhizon: insights into the phylogenetic relationship among Boraginaceae species and the maternal lineages of purple gromwells.</title>
        <authorList>
            <person name="Okada T."/>
            <person name="Watanabe K."/>
        </authorList>
    </citation>
    <scope>NUCLEOTIDE SEQUENCE [LARGE SCALE GENOMIC DNA]</scope>
</reference>
<evidence type="ECO:0000256" key="1">
    <source>
        <dbReference type="SAM" id="MobiDB-lite"/>
    </source>
</evidence>
<dbReference type="Proteomes" id="UP001454036">
    <property type="component" value="Unassembled WGS sequence"/>
</dbReference>